<keyword evidence="3" id="KW-0732">Signal</keyword>
<keyword evidence="9" id="KW-1185">Reference proteome</keyword>
<dbReference type="Gramene" id="GBG85638">
    <property type="protein sequence ID" value="GBG85638"/>
    <property type="gene ID" value="CBR_g40367"/>
</dbReference>
<feature type="compositionally biased region" description="Basic and acidic residues" evidence="6">
    <location>
        <begin position="140"/>
        <end position="177"/>
    </location>
</feature>
<sequence length="480" mass="54454">MEVSPSPSPRRRHLHLHLHPHLHSRVSSIFVFIFVFIATYSLTLLLLLSDLPSQAEAADAIKLTSTSTSSPTTRRVIRRTPRFPVPRTGVWGPQPVPVPVPVPIPIPVPIAGPITVDSEQQGGPPFSILSPQEQQQLQQQHEEKEKAEGEREKGEEREREKGEEGKEVVKGDDAKDQQGEHVNLLKEYVYETKYYTQVLDHFSFERSEERFQQRYLVNDKHWDKENGGPIFMYCGNEGGIETFVFNTGFMWDIAPEFGAMVLFVEHRYYGKSMPFGSTETALQNASTLGYLTSEQAIADFATLLIDLKRNLTAEENPVVLFGGSYGGTCACNRRFCLLENGNYDYMDQQVCKRIDNAPRGSDLLARIFAGVSIFYNYTGGQKCFDLDSDSDVLGTRAWYYQTCTEMVMPFASNPNNSMFEPYDWDLNAYIKSCQDDFGVTPRPNWITTQYESRDIRTVLKHFGSNIVFSNGLLDPWSGGW</sequence>
<reference evidence="8 9" key="1">
    <citation type="journal article" date="2018" name="Cell">
        <title>The Chara Genome: Secondary Complexity and Implications for Plant Terrestrialization.</title>
        <authorList>
            <person name="Nishiyama T."/>
            <person name="Sakayama H."/>
            <person name="Vries J.D."/>
            <person name="Buschmann H."/>
            <person name="Saint-Marcoux D."/>
            <person name="Ullrich K.K."/>
            <person name="Haas F.B."/>
            <person name="Vanderstraeten L."/>
            <person name="Becker D."/>
            <person name="Lang D."/>
            <person name="Vosolsobe S."/>
            <person name="Rombauts S."/>
            <person name="Wilhelmsson P.K.I."/>
            <person name="Janitza P."/>
            <person name="Kern R."/>
            <person name="Heyl A."/>
            <person name="Rumpler F."/>
            <person name="Villalobos L.I.A.C."/>
            <person name="Clay J.M."/>
            <person name="Skokan R."/>
            <person name="Toyoda A."/>
            <person name="Suzuki Y."/>
            <person name="Kagoshima H."/>
            <person name="Schijlen E."/>
            <person name="Tajeshwar N."/>
            <person name="Catarino B."/>
            <person name="Hetherington A.J."/>
            <person name="Saltykova A."/>
            <person name="Bonnot C."/>
            <person name="Breuninger H."/>
            <person name="Symeonidi A."/>
            <person name="Radhakrishnan G.V."/>
            <person name="Van Nieuwerburgh F."/>
            <person name="Deforce D."/>
            <person name="Chang C."/>
            <person name="Karol K.G."/>
            <person name="Hedrich R."/>
            <person name="Ulvskov P."/>
            <person name="Glockner G."/>
            <person name="Delwiche C.F."/>
            <person name="Petrasek J."/>
            <person name="Van de Peer Y."/>
            <person name="Friml J."/>
            <person name="Beilby M."/>
            <person name="Dolan L."/>
            <person name="Kohara Y."/>
            <person name="Sugano S."/>
            <person name="Fujiyama A."/>
            <person name="Delaux P.-M."/>
            <person name="Quint M."/>
            <person name="TheiBen G."/>
            <person name="Hagemann M."/>
            <person name="Harholt J."/>
            <person name="Dunand C."/>
            <person name="Zachgo S."/>
            <person name="Langdale J."/>
            <person name="Maumus F."/>
            <person name="Straeten D.V.D."/>
            <person name="Gould S.B."/>
            <person name="Rensing S.A."/>
        </authorList>
    </citation>
    <scope>NUCLEOTIDE SEQUENCE [LARGE SCALE GENOMIC DNA]</scope>
    <source>
        <strain evidence="8 9">S276</strain>
    </source>
</reference>
<keyword evidence="7" id="KW-0812">Transmembrane</keyword>
<protein>
    <submittedName>
        <fullName evidence="8">Uncharacterized protein</fullName>
    </submittedName>
</protein>
<evidence type="ECO:0000256" key="2">
    <source>
        <dbReference type="ARBA" id="ARBA00022670"/>
    </source>
</evidence>
<proteinExistence type="inferred from homology"/>
<dbReference type="GO" id="GO:0006508">
    <property type="term" value="P:proteolysis"/>
    <property type="evidence" value="ECO:0007669"/>
    <property type="project" value="UniProtKB-KW"/>
</dbReference>
<feature type="region of interest" description="Disordered" evidence="6">
    <location>
        <begin position="113"/>
        <end position="177"/>
    </location>
</feature>
<evidence type="ECO:0000256" key="7">
    <source>
        <dbReference type="SAM" id="Phobius"/>
    </source>
</evidence>
<keyword evidence="7" id="KW-1133">Transmembrane helix</keyword>
<evidence type="ECO:0000256" key="4">
    <source>
        <dbReference type="ARBA" id="ARBA00022801"/>
    </source>
</evidence>
<evidence type="ECO:0000313" key="9">
    <source>
        <dbReference type="Proteomes" id="UP000265515"/>
    </source>
</evidence>
<dbReference type="InterPro" id="IPR029058">
    <property type="entry name" value="AB_hydrolase_fold"/>
</dbReference>
<evidence type="ECO:0000256" key="3">
    <source>
        <dbReference type="ARBA" id="ARBA00022729"/>
    </source>
</evidence>
<comment type="similarity">
    <text evidence="1">Belongs to the peptidase S28 family.</text>
</comment>
<dbReference type="PANTHER" id="PTHR11010">
    <property type="entry name" value="PROTEASE S28 PRO-X CARBOXYPEPTIDASE-RELATED"/>
    <property type="match status" value="1"/>
</dbReference>
<keyword evidence="2" id="KW-0645">Protease</keyword>
<gene>
    <name evidence="8" type="ORF">CBR_g40367</name>
</gene>
<dbReference type="GO" id="GO:0070008">
    <property type="term" value="F:serine-type exopeptidase activity"/>
    <property type="evidence" value="ECO:0007669"/>
    <property type="project" value="InterPro"/>
</dbReference>
<accession>A0A388LTH8</accession>
<dbReference type="PANTHER" id="PTHR11010:SF38">
    <property type="entry name" value="LYSOSOMAL PRO-X CARBOXYPEPTIDASE"/>
    <property type="match status" value="1"/>
</dbReference>
<dbReference type="OMA" id="WEACTEM"/>
<dbReference type="GO" id="GO:0008239">
    <property type="term" value="F:dipeptidyl-peptidase activity"/>
    <property type="evidence" value="ECO:0007669"/>
    <property type="project" value="TreeGrafter"/>
</dbReference>
<dbReference type="InterPro" id="IPR008758">
    <property type="entry name" value="Peptidase_S28"/>
</dbReference>
<evidence type="ECO:0000256" key="6">
    <source>
        <dbReference type="SAM" id="MobiDB-lite"/>
    </source>
</evidence>
<organism evidence="8 9">
    <name type="scientific">Chara braunii</name>
    <name type="common">Braun's stonewort</name>
    <dbReference type="NCBI Taxonomy" id="69332"/>
    <lineage>
        <taxon>Eukaryota</taxon>
        <taxon>Viridiplantae</taxon>
        <taxon>Streptophyta</taxon>
        <taxon>Charophyceae</taxon>
        <taxon>Charales</taxon>
        <taxon>Characeae</taxon>
        <taxon>Chara</taxon>
    </lineage>
</organism>
<comment type="caution">
    <text evidence="8">The sequence shown here is derived from an EMBL/GenBank/DDBJ whole genome shotgun (WGS) entry which is preliminary data.</text>
</comment>
<dbReference type="Pfam" id="PF05577">
    <property type="entry name" value="Peptidase_S28"/>
    <property type="match status" value="2"/>
</dbReference>
<name>A0A388LTH8_CHABU</name>
<evidence type="ECO:0000256" key="5">
    <source>
        <dbReference type="ARBA" id="ARBA00023180"/>
    </source>
</evidence>
<dbReference type="OrthoDB" id="2130629at2759"/>
<keyword evidence="4" id="KW-0378">Hydrolase</keyword>
<dbReference type="Proteomes" id="UP000265515">
    <property type="component" value="Unassembled WGS sequence"/>
</dbReference>
<evidence type="ECO:0000256" key="1">
    <source>
        <dbReference type="ARBA" id="ARBA00011079"/>
    </source>
</evidence>
<dbReference type="SUPFAM" id="SSF53474">
    <property type="entry name" value="alpha/beta-Hydrolases"/>
    <property type="match status" value="1"/>
</dbReference>
<keyword evidence="7" id="KW-0472">Membrane</keyword>
<dbReference type="AlphaFoldDB" id="A0A388LTH8"/>
<dbReference type="EMBL" id="BFEA01000528">
    <property type="protein sequence ID" value="GBG85638.1"/>
    <property type="molecule type" value="Genomic_DNA"/>
</dbReference>
<dbReference type="STRING" id="69332.A0A388LTH8"/>
<evidence type="ECO:0000313" key="8">
    <source>
        <dbReference type="EMBL" id="GBG85638.1"/>
    </source>
</evidence>
<dbReference type="Gene3D" id="3.40.50.1820">
    <property type="entry name" value="alpha/beta hydrolase"/>
    <property type="match status" value="1"/>
</dbReference>
<feature type="transmembrane region" description="Helical" evidence="7">
    <location>
        <begin position="26"/>
        <end position="48"/>
    </location>
</feature>
<keyword evidence="5" id="KW-0325">Glycoprotein</keyword>